<dbReference type="Proteomes" id="UP001168877">
    <property type="component" value="Unassembled WGS sequence"/>
</dbReference>
<sequence>MKILVPLLLVNPGSESKFVELVVKRLLENDLLVNVVLVNGALMNDVLHLEGKFCCERERESNEFDNAEKSVAWPPQHEDEKIDVVSGSRRYGSENQICSQALGRHEPDLLSSFRENADSSHGYSPSFVDQSLPSARKSLLDQDGKFSLLARPWSLMPSSLSLKLAESSMKIPGQSGDVTSVDLSKLNNYDELIAELFEFGGELMAPKKNWLIEYTDDEGDMMLVGDTDSFTIHLIIFNIFFFLIFCKALINPWLFMCKSGNFVAEFTSYTREDEPTQGPKAQSVRAENPLGTPSVEGIILDNDRHRDEITHLKLNGKSFSGMSNLRLLIINDVDVHLFEDLEYLSNELRLLEWHGYPLKSLPSSFQLQRLVQLSLCYSRIEYIWKDIKPSMKYLKIINLSFSHNLIKTPDFEMIPNLERLDLQCCTKLRLSSLGRLDVSDCNLLEIPSDIGSLFSLRQLLVSGNNFVSLPDSISQLSRLRCLCLEKCQRLQSLPKLPHKIRLVKADDCTSLKTISSALEVASERVDLRFFNCFELVESQGRNISLEMKLLKHWLQIHEISHPNTLYRRHPLDRLHRFHVLLPGSEIPELFSYWSEGSTITWPPLHCLLNDELIGFCACAVMSISDHTHDVYIYCQIDNYGALDYFCKCQPNSDSKGDDHLWLIYFPKISIKLIDCGKGVTVEFGVRENRSGKEYSDNWVKRCGILPVYKQDVEYLKELSATDGAITMPSTLQGSRSRKCRKCIKKEDYIGGR</sequence>
<dbReference type="EMBL" id="JAUESC010000384">
    <property type="protein sequence ID" value="KAK0583307.1"/>
    <property type="molecule type" value="Genomic_DNA"/>
</dbReference>
<dbReference type="InterPro" id="IPR044974">
    <property type="entry name" value="Disease_R_plants"/>
</dbReference>
<keyword evidence="1" id="KW-0433">Leucine-rich repeat</keyword>
<gene>
    <name evidence="6" type="ORF">LWI29_035566</name>
</gene>
<protein>
    <recommendedName>
        <fullName evidence="8">PB1 domain-containing protein</fullName>
    </recommendedName>
</protein>
<dbReference type="InterPro" id="IPR045344">
    <property type="entry name" value="C-JID"/>
</dbReference>
<keyword evidence="7" id="KW-1185">Reference proteome</keyword>
<reference evidence="6" key="1">
    <citation type="journal article" date="2022" name="Plant J.">
        <title>Strategies of tolerance reflected in two North American maple genomes.</title>
        <authorList>
            <person name="McEvoy S.L."/>
            <person name="Sezen U.U."/>
            <person name="Trouern-Trend A."/>
            <person name="McMahon S.M."/>
            <person name="Schaberg P.G."/>
            <person name="Yang J."/>
            <person name="Wegrzyn J.L."/>
            <person name="Swenson N.G."/>
        </authorList>
    </citation>
    <scope>NUCLEOTIDE SEQUENCE</scope>
    <source>
        <strain evidence="6">NS2018</strain>
    </source>
</reference>
<evidence type="ECO:0000256" key="3">
    <source>
        <dbReference type="ARBA" id="ARBA00022821"/>
    </source>
</evidence>
<dbReference type="Pfam" id="PF23286">
    <property type="entry name" value="LRR_13"/>
    <property type="match status" value="1"/>
</dbReference>
<evidence type="ECO:0000256" key="2">
    <source>
        <dbReference type="ARBA" id="ARBA00022737"/>
    </source>
</evidence>
<evidence type="ECO:0008006" key="8">
    <source>
        <dbReference type="Google" id="ProtNLM"/>
    </source>
</evidence>
<dbReference type="PANTHER" id="PTHR11017:SF527">
    <property type="entry name" value="TMV RESISTANCE PROTEIN N-LIKE"/>
    <property type="match status" value="1"/>
</dbReference>
<keyword evidence="2" id="KW-0677">Repeat</keyword>
<dbReference type="Gene3D" id="3.80.10.10">
    <property type="entry name" value="Ribonuclease Inhibitor"/>
    <property type="match status" value="2"/>
</dbReference>
<dbReference type="AlphaFoldDB" id="A0AA39S373"/>
<evidence type="ECO:0000313" key="7">
    <source>
        <dbReference type="Proteomes" id="UP001168877"/>
    </source>
</evidence>
<name>A0AA39S373_ACESA</name>
<dbReference type="PANTHER" id="PTHR11017">
    <property type="entry name" value="LEUCINE-RICH REPEAT-CONTAINING PROTEIN"/>
    <property type="match status" value="1"/>
</dbReference>
<comment type="caution">
    <text evidence="6">The sequence shown here is derived from an EMBL/GenBank/DDBJ whole genome shotgun (WGS) entry which is preliminary data.</text>
</comment>
<organism evidence="6 7">
    <name type="scientific">Acer saccharum</name>
    <name type="common">Sugar maple</name>
    <dbReference type="NCBI Taxonomy" id="4024"/>
    <lineage>
        <taxon>Eukaryota</taxon>
        <taxon>Viridiplantae</taxon>
        <taxon>Streptophyta</taxon>
        <taxon>Embryophyta</taxon>
        <taxon>Tracheophyta</taxon>
        <taxon>Spermatophyta</taxon>
        <taxon>Magnoliopsida</taxon>
        <taxon>eudicotyledons</taxon>
        <taxon>Gunneridae</taxon>
        <taxon>Pentapetalae</taxon>
        <taxon>rosids</taxon>
        <taxon>malvids</taxon>
        <taxon>Sapindales</taxon>
        <taxon>Sapindaceae</taxon>
        <taxon>Hippocastanoideae</taxon>
        <taxon>Acereae</taxon>
        <taxon>Acer</taxon>
    </lineage>
</organism>
<evidence type="ECO:0000313" key="6">
    <source>
        <dbReference type="EMBL" id="KAK0583307.1"/>
    </source>
</evidence>
<evidence type="ECO:0000259" key="4">
    <source>
        <dbReference type="Pfam" id="PF20160"/>
    </source>
</evidence>
<proteinExistence type="predicted"/>
<dbReference type="InterPro" id="IPR032675">
    <property type="entry name" value="LRR_dom_sf"/>
</dbReference>
<dbReference type="Pfam" id="PF20160">
    <property type="entry name" value="C-JID"/>
    <property type="match status" value="1"/>
</dbReference>
<evidence type="ECO:0000256" key="1">
    <source>
        <dbReference type="ARBA" id="ARBA00022614"/>
    </source>
</evidence>
<reference evidence="6" key="2">
    <citation type="submission" date="2023-06" db="EMBL/GenBank/DDBJ databases">
        <authorList>
            <person name="Swenson N.G."/>
            <person name="Wegrzyn J.L."/>
            <person name="Mcevoy S.L."/>
        </authorList>
    </citation>
    <scope>NUCLEOTIDE SEQUENCE</scope>
    <source>
        <strain evidence="6">NS2018</strain>
        <tissue evidence="6">Leaf</tissue>
    </source>
</reference>
<dbReference type="Gene3D" id="3.10.20.90">
    <property type="entry name" value="Phosphatidylinositol 3-kinase Catalytic Subunit, Chain A, domain 1"/>
    <property type="match status" value="1"/>
</dbReference>
<feature type="domain" description="C-JID" evidence="4">
    <location>
        <begin position="581"/>
        <end position="713"/>
    </location>
</feature>
<accession>A0AA39S373</accession>
<dbReference type="GO" id="GO:0006952">
    <property type="term" value="P:defense response"/>
    <property type="evidence" value="ECO:0007669"/>
    <property type="project" value="InterPro"/>
</dbReference>
<feature type="domain" description="Disease resistance protein RPS4B/Roq1-like leucine-rich repeats" evidence="5">
    <location>
        <begin position="428"/>
        <end position="535"/>
    </location>
</feature>
<dbReference type="InterPro" id="IPR058546">
    <property type="entry name" value="RPS4B/Roq1-like_LRR"/>
</dbReference>
<keyword evidence="3" id="KW-0611">Plant defense</keyword>
<evidence type="ECO:0000259" key="5">
    <source>
        <dbReference type="Pfam" id="PF23286"/>
    </source>
</evidence>
<dbReference type="SUPFAM" id="SSF52058">
    <property type="entry name" value="L domain-like"/>
    <property type="match status" value="1"/>
</dbReference>